<dbReference type="SMART" id="SM00220">
    <property type="entry name" value="S_TKc"/>
    <property type="match status" value="1"/>
</dbReference>
<dbReference type="SUPFAM" id="SSF48452">
    <property type="entry name" value="TPR-like"/>
    <property type="match status" value="3"/>
</dbReference>
<dbReference type="Pfam" id="PF13424">
    <property type="entry name" value="TPR_12"/>
    <property type="match status" value="1"/>
</dbReference>
<evidence type="ECO:0000313" key="6">
    <source>
        <dbReference type="Proteomes" id="UP000676917"/>
    </source>
</evidence>
<dbReference type="GO" id="GO:0005524">
    <property type="term" value="F:ATP binding"/>
    <property type="evidence" value="ECO:0007669"/>
    <property type="project" value="InterPro"/>
</dbReference>
<dbReference type="CDD" id="cd01949">
    <property type="entry name" value="GGDEF"/>
    <property type="match status" value="1"/>
</dbReference>
<dbReference type="SUPFAM" id="SSF55781">
    <property type="entry name" value="GAF domain-like"/>
    <property type="match status" value="1"/>
</dbReference>
<dbReference type="InterPro" id="IPR029787">
    <property type="entry name" value="Nucleotide_cyclase"/>
</dbReference>
<dbReference type="Pfam" id="PF13191">
    <property type="entry name" value="AAA_16"/>
    <property type="match status" value="1"/>
</dbReference>
<dbReference type="Proteomes" id="UP000676917">
    <property type="component" value="Unassembled WGS sequence"/>
</dbReference>
<dbReference type="Gene3D" id="3.30.450.40">
    <property type="match status" value="2"/>
</dbReference>
<dbReference type="InterPro" id="IPR019734">
    <property type="entry name" value="TPR_rpt"/>
</dbReference>
<dbReference type="NCBIfam" id="TIGR00254">
    <property type="entry name" value="GGDEF"/>
    <property type="match status" value="1"/>
</dbReference>
<dbReference type="InterPro" id="IPR041664">
    <property type="entry name" value="AAA_16"/>
</dbReference>
<evidence type="ECO:0000259" key="3">
    <source>
        <dbReference type="PROSITE" id="PS50011"/>
    </source>
</evidence>
<dbReference type="PROSITE" id="PS50887">
    <property type="entry name" value="GGDEF"/>
    <property type="match status" value="1"/>
</dbReference>
<dbReference type="InterPro" id="IPR027417">
    <property type="entry name" value="P-loop_NTPase"/>
</dbReference>
<dbReference type="SMART" id="SM00267">
    <property type="entry name" value="GGDEF"/>
    <property type="match status" value="1"/>
</dbReference>
<dbReference type="Gene3D" id="3.40.50.300">
    <property type="entry name" value="P-loop containing nucleotide triphosphate hydrolases"/>
    <property type="match status" value="1"/>
</dbReference>
<dbReference type="SUPFAM" id="SSF52540">
    <property type="entry name" value="P-loop containing nucleoside triphosphate hydrolases"/>
    <property type="match status" value="1"/>
</dbReference>
<keyword evidence="2" id="KW-0802">TPR repeat</keyword>
<gene>
    <name evidence="5" type="ORF">J43TS3_16470</name>
</gene>
<dbReference type="PANTHER" id="PTHR45138">
    <property type="entry name" value="REGULATORY COMPONENTS OF SENSORY TRANSDUCTION SYSTEM"/>
    <property type="match status" value="1"/>
</dbReference>
<dbReference type="GO" id="GO:0016020">
    <property type="term" value="C:membrane"/>
    <property type="evidence" value="ECO:0007669"/>
    <property type="project" value="UniProtKB-SubCell"/>
</dbReference>
<dbReference type="EMBL" id="BORP01000002">
    <property type="protein sequence ID" value="GIO27036.1"/>
    <property type="molecule type" value="Genomic_DNA"/>
</dbReference>
<evidence type="ECO:0000256" key="2">
    <source>
        <dbReference type="PROSITE-ProRule" id="PRU00339"/>
    </source>
</evidence>
<dbReference type="InterPro" id="IPR029016">
    <property type="entry name" value="GAF-like_dom_sf"/>
</dbReference>
<dbReference type="InterPro" id="IPR000160">
    <property type="entry name" value="GGDEF_dom"/>
</dbReference>
<protein>
    <submittedName>
        <fullName evidence="5">Diguanylate cyclase</fullName>
    </submittedName>
</protein>
<feature type="repeat" description="TPR" evidence="2">
    <location>
        <begin position="854"/>
        <end position="887"/>
    </location>
</feature>
<proteinExistence type="predicted"/>
<dbReference type="InterPro" id="IPR000719">
    <property type="entry name" value="Prot_kinase_dom"/>
</dbReference>
<dbReference type="SMART" id="SM00028">
    <property type="entry name" value="TPR"/>
    <property type="match status" value="7"/>
</dbReference>
<dbReference type="SUPFAM" id="SSF56112">
    <property type="entry name" value="Protein kinase-like (PK-like)"/>
    <property type="match status" value="1"/>
</dbReference>
<dbReference type="PROSITE" id="PS50005">
    <property type="entry name" value="TPR"/>
    <property type="match status" value="1"/>
</dbReference>
<dbReference type="Pfam" id="PF00990">
    <property type="entry name" value="GGDEF"/>
    <property type="match status" value="1"/>
</dbReference>
<dbReference type="PANTHER" id="PTHR45138:SF9">
    <property type="entry name" value="DIGUANYLATE CYCLASE DGCM-RELATED"/>
    <property type="match status" value="1"/>
</dbReference>
<dbReference type="FunFam" id="3.30.70.270:FF:000001">
    <property type="entry name" value="Diguanylate cyclase domain protein"/>
    <property type="match status" value="1"/>
</dbReference>
<evidence type="ECO:0000313" key="5">
    <source>
        <dbReference type="EMBL" id="GIO27036.1"/>
    </source>
</evidence>
<sequence length="1791" mass="206492">MEIINNRYRIKELLKQDKLATHYLVYDMRDDNKVLLLHLLSSEYSPKSIIEFFIDRFIDIKNLTNRRIVRNYSFNSLSYVDKERQAEPQYFYTSDYHDNAEELFTVIGRINFRQKMDLFLDLCSAVYYLHQKGFVYGALNWDNLKVLAENGEYHILLQDIATVEGRKLLQEEKMEYTFLISPQVLAGMKPNVKSDIYSLAVILLAMLCGKPFLYSPIDELSQLSLETNDPNILQLISLLEKLLHKEGFEFDSVYDVIEELNLLLHTNYSIVHKEEYEGLNIYTKLIGRENQVNAILRAYEKMVSYQSGNRIFFVQGTNGIGKTRLLQEINFLFDLSKASVYSSFSLNGLADGHNKVWIDIFKKLIMETDQHIVEKYSVELGKYFPELTEKNVNVHHKNEEISKYRFLNRISGFISESIQNRPTAFVIDNIHLADDLTIDTFHYLCSEVLENTNLTLIFSCDDSEASWNSVALEFVSNMKKRPDSETIRLEPLNEAETGDMIQCILTMPFVPKNLSRRIYSQSYGNPLFITEIMKDLYSRHIIYIHESTARWNIDLPEESNYSLLELPDSVEQALVNQLKDIDSFSIEILKVISIFQKPISMEMIEQFISSCNSLEESLVILGKRGVIQRLIGDSSYLYDFRSKVLKNIVYDKVLPEEKIEKHRKAAAMLEERLEPSTLTNYDELIYHYGQANEISKVKAYYRLNAAKMKSLHNTKAQIDNLICILNLTENQKEKTELLIEIGALLADTGDIPLALEYLHDAEDLATSDRFARNIVDVYLNLANANLLLYANDKVLEYINRIEQVLDSNPDEEARLDIKRIRALLLLDENYLAEARDLLIEVIEECGERFNKVKGNAYRTLGFIYVHTGKPEKALAAYHESIRALEKIDYTRGVLLALNNIGAVYAEVYEDFDKAMEYHLQVKNLSEEYGIFTSEVFGLINIAEANLNKYDFETAFDHFNIALKKAERYKMIQEKFMLLNFLTLVSLEMDRFSDAFHYYNRLRQDIEENPNKGFDIGSFYNTCAMLFQVLGNYEEADYYNKKVIAFHSEHEHISKYTSSLNMLINQLRKSEGRNHSYLVKQIQSLSEKITNKQMNIESICDVIFILCHKGDYTLAKELLIKVQQNIRRDSPGRLISIFQHAQGIVEFGINPKMAIRYLESSLELAKESKSRELISRITADLGACYYTLGKYYDAANYLLESVESIKTLLGQLPKENRVNFINGRYFANVFYQLELIGRWIFLQEEIPQESDTAPKLVTSLDELEDLLRTNDIYAFIHNHEFMYYIRTQHMERLSSGILSEQDILRNLDSDDVKNLDMIGKYLAGGTLATKGLIVSAENGHNLTVLSSTDGNKQFTVNMSIFNRVRTTQKPFLFAESEKQDKMEHNLLLNDKRAVMCIPIIKLQAGRLEERNTILGYIYLETDKMVNNFNQRGLDLCTELVSLLALLLEKRQLMLTASIDKLTGALTRKYLEDTLQNTLDFSRKNGREFSIIMFDLDKFKGVNDRYGHQVGDKVLREVSSIILDNLTGNRTLGRYGGEEFVIILPTTDVLEAKEVAESLRKKVQGRQILGDKQDITLSMGIATYPEHGQTVRELILKADQALYVAKENGRNNSQTWQKDFESKAKPANKLTGIMSGDEIRDARNVLALVELIQLTNKNISQQDKIYKFLGRMIEIMEAQYGYVFLTSNNSITKQFGRKTQVEEWVENVAYNQEIIQKVILSGQGLYQIDWETTDKINMVNGLPDWDSILAVPIMSAGNMKGVLYLSAPTRLKEFGTDELNVLNVYSDLIATIL</sequence>
<accession>A0A919X6V4</accession>
<dbReference type="GO" id="GO:0052621">
    <property type="term" value="F:diguanylate cyclase activity"/>
    <property type="evidence" value="ECO:0007669"/>
    <property type="project" value="TreeGrafter"/>
</dbReference>
<dbReference type="Pfam" id="PF01590">
    <property type="entry name" value="GAF"/>
    <property type="match status" value="1"/>
</dbReference>
<feature type="domain" description="GGDEF" evidence="4">
    <location>
        <begin position="1485"/>
        <end position="1616"/>
    </location>
</feature>
<comment type="caution">
    <text evidence="5">The sequence shown here is derived from an EMBL/GenBank/DDBJ whole genome shotgun (WGS) entry which is preliminary data.</text>
</comment>
<evidence type="ECO:0000259" key="4">
    <source>
        <dbReference type="PROSITE" id="PS50887"/>
    </source>
</evidence>
<evidence type="ECO:0000256" key="1">
    <source>
        <dbReference type="ARBA" id="ARBA00004167"/>
    </source>
</evidence>
<reference evidence="5" key="1">
    <citation type="submission" date="2021-03" db="EMBL/GenBank/DDBJ databases">
        <title>Antimicrobial resistance genes in bacteria isolated from Japanese honey, and their potential for conferring macrolide and lincosamide resistance in the American foulbrood pathogen Paenibacillus larvae.</title>
        <authorList>
            <person name="Okamoto M."/>
            <person name="Kumagai M."/>
            <person name="Kanamori H."/>
            <person name="Takamatsu D."/>
        </authorList>
    </citation>
    <scope>NUCLEOTIDE SEQUENCE</scope>
    <source>
        <strain evidence="5">J43TS3</strain>
    </source>
</reference>
<dbReference type="InterPro" id="IPR011009">
    <property type="entry name" value="Kinase-like_dom_sf"/>
</dbReference>
<name>A0A919X6V4_9BACI</name>
<dbReference type="InterPro" id="IPR050469">
    <property type="entry name" value="Diguanylate_Cyclase"/>
</dbReference>
<feature type="domain" description="Protein kinase" evidence="3">
    <location>
        <begin position="8"/>
        <end position="268"/>
    </location>
</feature>
<dbReference type="PROSITE" id="PS50011">
    <property type="entry name" value="PROTEIN_KINASE_DOM"/>
    <property type="match status" value="1"/>
</dbReference>
<dbReference type="InterPro" id="IPR043128">
    <property type="entry name" value="Rev_trsase/Diguanyl_cyclase"/>
</dbReference>
<dbReference type="InterPro" id="IPR003018">
    <property type="entry name" value="GAF"/>
</dbReference>
<dbReference type="Gene3D" id="1.25.40.10">
    <property type="entry name" value="Tetratricopeptide repeat domain"/>
    <property type="match status" value="2"/>
</dbReference>
<dbReference type="Gene3D" id="1.10.510.10">
    <property type="entry name" value="Transferase(Phosphotransferase) domain 1"/>
    <property type="match status" value="1"/>
</dbReference>
<dbReference type="SUPFAM" id="SSF55073">
    <property type="entry name" value="Nucleotide cyclase"/>
    <property type="match status" value="1"/>
</dbReference>
<keyword evidence="6" id="KW-1185">Reference proteome</keyword>
<dbReference type="GO" id="GO:0004672">
    <property type="term" value="F:protein kinase activity"/>
    <property type="evidence" value="ECO:0007669"/>
    <property type="project" value="InterPro"/>
</dbReference>
<comment type="subcellular location">
    <subcellularLocation>
        <location evidence="1">Membrane</location>
        <topology evidence="1">Single-pass membrane protein</topology>
    </subcellularLocation>
</comment>
<dbReference type="InterPro" id="IPR011990">
    <property type="entry name" value="TPR-like_helical_dom_sf"/>
</dbReference>
<dbReference type="Gene3D" id="3.30.70.270">
    <property type="match status" value="1"/>
</dbReference>
<organism evidence="5 6">
    <name type="scientific">Ornithinibacillus bavariensis</name>
    <dbReference type="NCBI Taxonomy" id="545502"/>
    <lineage>
        <taxon>Bacteria</taxon>
        <taxon>Bacillati</taxon>
        <taxon>Bacillota</taxon>
        <taxon>Bacilli</taxon>
        <taxon>Bacillales</taxon>
        <taxon>Bacillaceae</taxon>
        <taxon>Ornithinibacillus</taxon>
    </lineage>
</organism>